<evidence type="ECO:0000259" key="6">
    <source>
        <dbReference type="PROSITE" id="PS50937"/>
    </source>
</evidence>
<dbReference type="InterPro" id="IPR011256">
    <property type="entry name" value="Reg_factor_effector_dom_sf"/>
</dbReference>
<dbReference type="RefSeq" id="WP_205187349.1">
    <property type="nucleotide sequence ID" value="NZ_JAFBFC010000004.1"/>
</dbReference>
<keyword evidence="1" id="KW-0678">Repressor</keyword>
<keyword evidence="3 7" id="KW-0238">DNA-binding</keyword>
<dbReference type="Proteomes" id="UP000809829">
    <property type="component" value="Unassembled WGS sequence"/>
</dbReference>
<dbReference type="InterPro" id="IPR010499">
    <property type="entry name" value="AraC_E-bd"/>
</dbReference>
<organism evidence="7 8">
    <name type="scientific">Priestia iocasae</name>
    <dbReference type="NCBI Taxonomy" id="2291674"/>
    <lineage>
        <taxon>Bacteria</taxon>
        <taxon>Bacillati</taxon>
        <taxon>Bacillota</taxon>
        <taxon>Bacilli</taxon>
        <taxon>Bacillales</taxon>
        <taxon>Bacillaceae</taxon>
        <taxon>Priestia</taxon>
    </lineage>
</organism>
<sequence>MKRYFKIGEMAKMFSISQATLRYYDEINLFKPNYKNHDNQYRYYSIEQFVVLDTIRFLRRIGFSVKDIQAHMSDRTTYHTRQLFKMKLTTLQQEIKELQRAERKLQQKISVIEEGEHYYHANEVVFKQFDKRPITIIYREKEFDLSFLDLYIRELGRTLPAEHPGFFTGDIGMLVAKEHLLANNIQYSGVFSLLEDETAPTVFLPEGTYACLAHIGPYESLPETYEKLFKVIDQAGKKIVGDGFEISMIDETAVGNAEHYVTSVQILVE</sequence>
<dbReference type="Pfam" id="PF06445">
    <property type="entry name" value="GyrI-like"/>
    <property type="match status" value="1"/>
</dbReference>
<keyword evidence="2" id="KW-0805">Transcription regulation</keyword>
<dbReference type="SUPFAM" id="SSF46955">
    <property type="entry name" value="Putative DNA-binding domain"/>
    <property type="match status" value="1"/>
</dbReference>
<dbReference type="SUPFAM" id="SSF55136">
    <property type="entry name" value="Probable bacterial effector-binding domain"/>
    <property type="match status" value="1"/>
</dbReference>
<gene>
    <name evidence="7" type="ORF">JOC83_002309</name>
</gene>
<protein>
    <submittedName>
        <fullName evidence="7">DNA-binding transcriptional MerR regulator</fullName>
    </submittedName>
</protein>
<dbReference type="InterPro" id="IPR009061">
    <property type="entry name" value="DNA-bd_dom_put_sf"/>
</dbReference>
<reference evidence="7 8" key="1">
    <citation type="submission" date="2021-01" db="EMBL/GenBank/DDBJ databases">
        <title>Genomic Encyclopedia of Type Strains, Phase IV (KMG-IV): sequencing the most valuable type-strain genomes for metagenomic binning, comparative biology and taxonomic classification.</title>
        <authorList>
            <person name="Goeker M."/>
        </authorList>
    </citation>
    <scope>NUCLEOTIDE SEQUENCE [LARGE SCALE GENOMIC DNA]</scope>
    <source>
        <strain evidence="7 8">DSM 104297</strain>
    </source>
</reference>
<keyword evidence="8" id="KW-1185">Reference proteome</keyword>
<dbReference type="CDD" id="cd01107">
    <property type="entry name" value="HTH_BmrR"/>
    <property type="match status" value="1"/>
</dbReference>
<dbReference type="EMBL" id="JAFBFC010000004">
    <property type="protein sequence ID" value="MBM7703460.1"/>
    <property type="molecule type" value="Genomic_DNA"/>
</dbReference>
<proteinExistence type="predicted"/>
<keyword evidence="4" id="KW-0804">Transcription</keyword>
<dbReference type="InterPro" id="IPR047057">
    <property type="entry name" value="MerR_fam"/>
</dbReference>
<dbReference type="Gene3D" id="1.10.1660.10">
    <property type="match status" value="1"/>
</dbReference>
<evidence type="ECO:0000256" key="1">
    <source>
        <dbReference type="ARBA" id="ARBA00022491"/>
    </source>
</evidence>
<dbReference type="PANTHER" id="PTHR30204:SF69">
    <property type="entry name" value="MERR-FAMILY TRANSCRIPTIONAL REGULATOR"/>
    <property type="match status" value="1"/>
</dbReference>
<dbReference type="PROSITE" id="PS50937">
    <property type="entry name" value="HTH_MERR_2"/>
    <property type="match status" value="1"/>
</dbReference>
<dbReference type="GO" id="GO:0003677">
    <property type="term" value="F:DNA binding"/>
    <property type="evidence" value="ECO:0007669"/>
    <property type="project" value="UniProtKB-KW"/>
</dbReference>
<name>A0ABS2QVN5_9BACI</name>
<dbReference type="SMART" id="SM00422">
    <property type="entry name" value="HTH_MERR"/>
    <property type="match status" value="1"/>
</dbReference>
<dbReference type="PANTHER" id="PTHR30204">
    <property type="entry name" value="REDOX-CYCLING DRUG-SENSING TRANSCRIPTIONAL ACTIVATOR SOXR"/>
    <property type="match status" value="1"/>
</dbReference>
<evidence type="ECO:0000256" key="3">
    <source>
        <dbReference type="ARBA" id="ARBA00023125"/>
    </source>
</evidence>
<evidence type="ECO:0000313" key="8">
    <source>
        <dbReference type="Proteomes" id="UP000809829"/>
    </source>
</evidence>
<dbReference type="Pfam" id="PF13411">
    <property type="entry name" value="MerR_1"/>
    <property type="match status" value="1"/>
</dbReference>
<evidence type="ECO:0000256" key="2">
    <source>
        <dbReference type="ARBA" id="ARBA00023015"/>
    </source>
</evidence>
<dbReference type="InterPro" id="IPR029442">
    <property type="entry name" value="GyrI-like"/>
</dbReference>
<comment type="caution">
    <text evidence="7">The sequence shown here is derived from an EMBL/GenBank/DDBJ whole genome shotgun (WGS) entry which is preliminary data.</text>
</comment>
<dbReference type="InterPro" id="IPR000551">
    <property type="entry name" value="MerR-type_HTH_dom"/>
</dbReference>
<dbReference type="SMART" id="SM00871">
    <property type="entry name" value="AraC_E_bind"/>
    <property type="match status" value="1"/>
</dbReference>
<evidence type="ECO:0000313" key="7">
    <source>
        <dbReference type="EMBL" id="MBM7703460.1"/>
    </source>
</evidence>
<accession>A0ABS2QVN5</accession>
<feature type="coiled-coil region" evidence="5">
    <location>
        <begin position="81"/>
        <end position="115"/>
    </location>
</feature>
<evidence type="ECO:0000256" key="4">
    <source>
        <dbReference type="ARBA" id="ARBA00023163"/>
    </source>
</evidence>
<feature type="domain" description="HTH merR-type" evidence="6">
    <location>
        <begin position="4"/>
        <end position="74"/>
    </location>
</feature>
<dbReference type="Gene3D" id="3.20.80.10">
    <property type="entry name" value="Regulatory factor, effector binding domain"/>
    <property type="match status" value="1"/>
</dbReference>
<keyword evidence="5" id="KW-0175">Coiled coil</keyword>
<evidence type="ECO:0000256" key="5">
    <source>
        <dbReference type="SAM" id="Coils"/>
    </source>
</evidence>